<feature type="compositionally biased region" description="Polar residues" evidence="1">
    <location>
        <begin position="29"/>
        <end position="39"/>
    </location>
</feature>
<feature type="region of interest" description="Disordered" evidence="1">
    <location>
        <begin position="1"/>
        <end position="39"/>
    </location>
</feature>
<gene>
    <name evidence="2" type="primary">Dyak\GE19430</name>
    <name evidence="2" type="synonym">dyak_GLEANR_3204</name>
    <name evidence="2" type="synonym">GE19430</name>
    <name evidence="2" type="ORF">Dyak_GE19430</name>
</gene>
<dbReference type="Proteomes" id="UP000002282">
    <property type="component" value="Chromosome 2L"/>
</dbReference>
<feature type="compositionally biased region" description="Polar residues" evidence="1">
    <location>
        <begin position="371"/>
        <end position="385"/>
    </location>
</feature>
<dbReference type="OMA" id="HLDARPQ"/>
<name>B4NYV5_DROYA</name>
<feature type="compositionally biased region" description="Polar residues" evidence="1">
    <location>
        <begin position="56"/>
        <end position="66"/>
    </location>
</feature>
<feature type="compositionally biased region" description="Basic residues" evidence="1">
    <location>
        <begin position="395"/>
        <end position="405"/>
    </location>
</feature>
<evidence type="ECO:0000313" key="3">
    <source>
        <dbReference type="Proteomes" id="UP000002282"/>
    </source>
</evidence>
<reference evidence="2 3" key="2">
    <citation type="journal article" date="2007" name="PLoS Biol.">
        <title>Principles of genome evolution in the Drosophila melanogaster species group.</title>
        <authorList>
            <person name="Ranz J.M."/>
            <person name="Maurin D."/>
            <person name="Chan Y.S."/>
            <person name="von Grotthuss M."/>
            <person name="Hillier L.W."/>
            <person name="Roote J."/>
            <person name="Ashburner M."/>
            <person name="Bergman C.M."/>
        </authorList>
    </citation>
    <scope>NUCLEOTIDE SEQUENCE [LARGE SCALE GENOMIC DNA]</scope>
    <source>
        <strain evidence="3">Tai18E2 / Tucson 14021-0261.01</strain>
    </source>
</reference>
<feature type="region of interest" description="Disordered" evidence="1">
    <location>
        <begin position="56"/>
        <end position="86"/>
    </location>
</feature>
<feature type="compositionally biased region" description="Basic and acidic residues" evidence="1">
    <location>
        <begin position="285"/>
        <end position="300"/>
    </location>
</feature>
<dbReference type="AlphaFoldDB" id="B4NYV5"/>
<proteinExistence type="predicted"/>
<sequence length="678" mass="74698">MSKRVSIMLPDEMAADPSGNKRHSKPSRTLKSSIKNGSSARTQLVTPVFVVVSPESSQSSLTSGQRNNTSTTNNSFLNQRTKEDAGERLSGIEDTAALESSILLQSGSSNSSDFDSTSTSIRKFLKSTVAFVRAGESLTSVKHLFHKFIKNSGTMSNSKPSLPSSCSQAVGEENPYMSKSNDTLLTDSVIRTAVPSTSQMTPTSHFSNYSFNNTNYDLYNLLSDITPLTGYTPVGLTEDADYRTDTSAKTALNSINCNLANSSEDPLGRGFGNSPSSTVSPGEVKVADTKRRPSSKDRSSSRYFLQKRKTSRASLRKKSPKMSPRTNQSVPAIGPIFAMVSSSGPNSSDGSRRSSLRRQQSPLPNGAAKISATSNSRLNLATASPSRKENSLRSSRSRKSYHRSSPRSPSRVTRASALESPYQKNDDAAAKVEYVFALVSPEEAENSQPDESSANVEDASSSCQTYQKHCKCHHCQDMRRAVKRADFFKSPEGQKRLEAKLLAKNFFMDICVLSVVRHQIQSVLHGTRRHPSARLSYPVSICGATRLSGGSLSLQWITHDLDNVDHFDVFVDNVPSRSVYNRQATYTVLVDVNTAQTHTLRLRAVPERGSRVQDSPVDKFMSEVAAGHMRHVRQGHLFARCFEHLDARPQQRTLVDFWTDSEFLYMPTRDFLPPTKAR</sequence>
<feature type="compositionally biased region" description="Low complexity" evidence="1">
    <location>
        <begin position="406"/>
        <end position="416"/>
    </location>
</feature>
<organism evidence="2 3">
    <name type="scientific">Drosophila yakuba</name>
    <name type="common">Fruit fly</name>
    <dbReference type="NCBI Taxonomy" id="7245"/>
    <lineage>
        <taxon>Eukaryota</taxon>
        <taxon>Metazoa</taxon>
        <taxon>Ecdysozoa</taxon>
        <taxon>Arthropoda</taxon>
        <taxon>Hexapoda</taxon>
        <taxon>Insecta</taxon>
        <taxon>Pterygota</taxon>
        <taxon>Neoptera</taxon>
        <taxon>Endopterygota</taxon>
        <taxon>Diptera</taxon>
        <taxon>Brachycera</taxon>
        <taxon>Muscomorpha</taxon>
        <taxon>Ephydroidea</taxon>
        <taxon>Drosophilidae</taxon>
        <taxon>Drosophila</taxon>
        <taxon>Sophophora</taxon>
    </lineage>
</organism>
<feature type="region of interest" description="Disordered" evidence="1">
    <location>
        <begin position="262"/>
        <end position="424"/>
    </location>
</feature>
<dbReference type="OrthoDB" id="7883480at2759"/>
<dbReference type="HOGENOM" id="CLU_402957_0_0_1"/>
<evidence type="ECO:0000256" key="1">
    <source>
        <dbReference type="SAM" id="MobiDB-lite"/>
    </source>
</evidence>
<accession>B4NYV5</accession>
<dbReference type="PhylomeDB" id="B4NYV5"/>
<protein>
    <submittedName>
        <fullName evidence="2">Uncharacterized protein</fullName>
    </submittedName>
</protein>
<evidence type="ECO:0000313" key="2">
    <source>
        <dbReference type="EMBL" id="EDW89806.1"/>
    </source>
</evidence>
<dbReference type="eggNOG" id="ENOG502TB93">
    <property type="taxonomic scope" value="Eukaryota"/>
</dbReference>
<dbReference type="KEGG" id="dya:Dyak_GE19430"/>
<keyword evidence="3" id="KW-1185">Reference proteome</keyword>
<reference evidence="2 3" key="1">
    <citation type="journal article" date="2007" name="Nature">
        <title>Evolution of genes and genomes on the Drosophila phylogeny.</title>
        <authorList>
            <consortium name="Drosophila 12 Genomes Consortium"/>
            <person name="Clark A.G."/>
            <person name="Eisen M.B."/>
            <person name="Smith D.R."/>
            <person name="Bergman C.M."/>
            <person name="Oliver B."/>
            <person name="Markow T.A."/>
            <person name="Kaufman T.C."/>
            <person name="Kellis M."/>
            <person name="Gelbart W."/>
            <person name="Iyer V.N."/>
            <person name="Pollard D.A."/>
            <person name="Sackton T.B."/>
            <person name="Larracuente A.M."/>
            <person name="Singh N.D."/>
            <person name="Abad J.P."/>
            <person name="Abt D.N."/>
            <person name="Adryan B."/>
            <person name="Aguade M."/>
            <person name="Akashi H."/>
            <person name="Anderson W.W."/>
            <person name="Aquadro C.F."/>
            <person name="Ardell D.H."/>
            <person name="Arguello R."/>
            <person name="Artieri C.G."/>
            <person name="Barbash D.A."/>
            <person name="Barker D."/>
            <person name="Barsanti P."/>
            <person name="Batterham P."/>
            <person name="Batzoglou S."/>
            <person name="Begun D."/>
            <person name="Bhutkar A."/>
            <person name="Blanco E."/>
            <person name="Bosak S.A."/>
            <person name="Bradley R.K."/>
            <person name="Brand A.D."/>
            <person name="Brent M.R."/>
            <person name="Brooks A.N."/>
            <person name="Brown R.H."/>
            <person name="Butlin R.K."/>
            <person name="Caggese C."/>
            <person name="Calvi B.R."/>
            <person name="Bernardo de Carvalho A."/>
            <person name="Caspi A."/>
            <person name="Castrezana S."/>
            <person name="Celniker S.E."/>
            <person name="Chang J.L."/>
            <person name="Chapple C."/>
            <person name="Chatterji S."/>
            <person name="Chinwalla A."/>
            <person name="Civetta A."/>
            <person name="Clifton S.W."/>
            <person name="Comeron J.M."/>
            <person name="Costello J.C."/>
            <person name="Coyne J.A."/>
            <person name="Daub J."/>
            <person name="David R.G."/>
            <person name="Delcher A.L."/>
            <person name="Delehaunty K."/>
            <person name="Do C.B."/>
            <person name="Ebling H."/>
            <person name="Edwards K."/>
            <person name="Eickbush T."/>
            <person name="Evans J.D."/>
            <person name="Filipski A."/>
            <person name="Findeiss S."/>
            <person name="Freyhult E."/>
            <person name="Fulton L."/>
            <person name="Fulton R."/>
            <person name="Garcia A.C."/>
            <person name="Gardiner A."/>
            <person name="Garfield D.A."/>
            <person name="Garvin B.E."/>
            <person name="Gibson G."/>
            <person name="Gilbert D."/>
            <person name="Gnerre S."/>
            <person name="Godfrey J."/>
            <person name="Good R."/>
            <person name="Gotea V."/>
            <person name="Gravely B."/>
            <person name="Greenberg A.J."/>
            <person name="Griffiths-Jones S."/>
            <person name="Gross S."/>
            <person name="Guigo R."/>
            <person name="Gustafson E.A."/>
            <person name="Haerty W."/>
            <person name="Hahn M.W."/>
            <person name="Halligan D.L."/>
            <person name="Halpern A.L."/>
            <person name="Halter G.M."/>
            <person name="Han M.V."/>
            <person name="Heger A."/>
            <person name="Hillier L."/>
            <person name="Hinrichs A.S."/>
            <person name="Holmes I."/>
            <person name="Hoskins R.A."/>
            <person name="Hubisz M.J."/>
            <person name="Hultmark D."/>
            <person name="Huntley M.A."/>
            <person name="Jaffe D.B."/>
            <person name="Jagadeeshan S."/>
            <person name="Jeck W.R."/>
            <person name="Johnson J."/>
            <person name="Jones C.D."/>
            <person name="Jordan W.C."/>
            <person name="Karpen G.H."/>
            <person name="Kataoka E."/>
            <person name="Keightley P.D."/>
            <person name="Kheradpour P."/>
            <person name="Kirkness E.F."/>
            <person name="Koerich L.B."/>
            <person name="Kristiansen K."/>
            <person name="Kudrna D."/>
            <person name="Kulathinal R.J."/>
            <person name="Kumar S."/>
            <person name="Kwok R."/>
            <person name="Lander E."/>
            <person name="Langley C.H."/>
            <person name="Lapoint R."/>
            <person name="Lazzaro B.P."/>
            <person name="Lee S.J."/>
            <person name="Levesque L."/>
            <person name="Li R."/>
            <person name="Lin C.F."/>
            <person name="Lin M.F."/>
            <person name="Lindblad-Toh K."/>
            <person name="Llopart A."/>
            <person name="Long M."/>
            <person name="Low L."/>
            <person name="Lozovsky E."/>
            <person name="Lu J."/>
            <person name="Luo M."/>
            <person name="Machado C.A."/>
            <person name="Makalowski W."/>
            <person name="Marzo M."/>
            <person name="Matsuda M."/>
            <person name="Matzkin L."/>
            <person name="McAllister B."/>
            <person name="McBride C.S."/>
            <person name="McKernan B."/>
            <person name="McKernan K."/>
            <person name="Mendez-Lago M."/>
            <person name="Minx P."/>
            <person name="Mollenhauer M.U."/>
            <person name="Montooth K."/>
            <person name="Mount S.M."/>
            <person name="Mu X."/>
            <person name="Myers E."/>
            <person name="Negre B."/>
            <person name="Newfeld S."/>
            <person name="Nielsen R."/>
            <person name="Noor M.A."/>
            <person name="O'Grady P."/>
            <person name="Pachter L."/>
            <person name="Papaceit M."/>
            <person name="Parisi M.J."/>
            <person name="Parisi M."/>
            <person name="Parts L."/>
            <person name="Pedersen J.S."/>
            <person name="Pesole G."/>
            <person name="Phillippy A.M."/>
            <person name="Ponting C.P."/>
            <person name="Pop M."/>
            <person name="Porcelli D."/>
            <person name="Powell J.R."/>
            <person name="Prohaska S."/>
            <person name="Pruitt K."/>
            <person name="Puig M."/>
            <person name="Quesneville H."/>
            <person name="Ram K.R."/>
            <person name="Rand D."/>
            <person name="Rasmussen M.D."/>
            <person name="Reed L.K."/>
            <person name="Reenan R."/>
            <person name="Reily A."/>
            <person name="Remington K.A."/>
            <person name="Rieger T.T."/>
            <person name="Ritchie M.G."/>
            <person name="Robin C."/>
            <person name="Rogers Y.H."/>
            <person name="Rohde C."/>
            <person name="Rozas J."/>
            <person name="Rubenfield M.J."/>
            <person name="Ruiz A."/>
            <person name="Russo S."/>
            <person name="Salzberg S.L."/>
            <person name="Sanchez-Gracia A."/>
            <person name="Saranga D.J."/>
            <person name="Sato H."/>
            <person name="Schaeffer S.W."/>
            <person name="Schatz M.C."/>
            <person name="Schlenke T."/>
            <person name="Schwartz R."/>
            <person name="Segarra C."/>
            <person name="Singh R.S."/>
            <person name="Sirot L."/>
            <person name="Sirota M."/>
            <person name="Sisneros N.B."/>
            <person name="Smith C.D."/>
            <person name="Smith T.F."/>
            <person name="Spieth J."/>
            <person name="Stage D.E."/>
            <person name="Stark A."/>
            <person name="Stephan W."/>
            <person name="Strausberg R.L."/>
            <person name="Strempel S."/>
            <person name="Sturgill D."/>
            <person name="Sutton G."/>
            <person name="Sutton G.G."/>
            <person name="Tao W."/>
            <person name="Teichmann S."/>
            <person name="Tobari Y.N."/>
            <person name="Tomimura Y."/>
            <person name="Tsolas J.M."/>
            <person name="Valente V.L."/>
            <person name="Venter E."/>
            <person name="Venter J.C."/>
            <person name="Vicario S."/>
            <person name="Vieira F.G."/>
            <person name="Vilella A.J."/>
            <person name="Villasante A."/>
            <person name="Walenz B."/>
            <person name="Wang J."/>
            <person name="Wasserman M."/>
            <person name="Watts T."/>
            <person name="Wilson D."/>
            <person name="Wilson R.K."/>
            <person name="Wing R.A."/>
            <person name="Wolfner M.F."/>
            <person name="Wong A."/>
            <person name="Wong G.K."/>
            <person name="Wu C.I."/>
            <person name="Wu G."/>
            <person name="Yamamoto D."/>
            <person name="Yang H.P."/>
            <person name="Yang S.P."/>
            <person name="Yorke J.A."/>
            <person name="Yoshida K."/>
            <person name="Zdobnov E."/>
            <person name="Zhang P."/>
            <person name="Zhang Y."/>
            <person name="Zimin A.V."/>
            <person name="Baldwin J."/>
            <person name="Abdouelleil A."/>
            <person name="Abdulkadir J."/>
            <person name="Abebe A."/>
            <person name="Abera B."/>
            <person name="Abreu J."/>
            <person name="Acer S.C."/>
            <person name="Aftuck L."/>
            <person name="Alexander A."/>
            <person name="An P."/>
            <person name="Anderson E."/>
            <person name="Anderson S."/>
            <person name="Arachi H."/>
            <person name="Azer M."/>
            <person name="Bachantsang P."/>
            <person name="Barry A."/>
            <person name="Bayul T."/>
            <person name="Berlin A."/>
            <person name="Bessette D."/>
            <person name="Bloom T."/>
            <person name="Blye J."/>
            <person name="Boguslavskiy L."/>
            <person name="Bonnet C."/>
            <person name="Boukhgalter B."/>
            <person name="Bourzgui I."/>
            <person name="Brown A."/>
            <person name="Cahill P."/>
            <person name="Channer S."/>
            <person name="Cheshatsang Y."/>
            <person name="Chuda L."/>
            <person name="Citroen M."/>
            <person name="Collymore A."/>
            <person name="Cooke P."/>
            <person name="Costello M."/>
            <person name="D'Aco K."/>
            <person name="Daza R."/>
            <person name="De Haan G."/>
            <person name="DeGray S."/>
            <person name="DeMaso C."/>
            <person name="Dhargay N."/>
            <person name="Dooley K."/>
            <person name="Dooley E."/>
            <person name="Doricent M."/>
            <person name="Dorje P."/>
            <person name="Dorjee K."/>
            <person name="Dupes A."/>
            <person name="Elong R."/>
            <person name="Falk J."/>
            <person name="Farina A."/>
            <person name="Faro S."/>
            <person name="Ferguson D."/>
            <person name="Fisher S."/>
            <person name="Foley C.D."/>
            <person name="Franke A."/>
            <person name="Friedrich D."/>
            <person name="Gadbois L."/>
            <person name="Gearin G."/>
            <person name="Gearin C.R."/>
            <person name="Giannoukos G."/>
            <person name="Goode T."/>
            <person name="Graham J."/>
            <person name="Grandbois E."/>
            <person name="Grewal S."/>
            <person name="Gyaltsen K."/>
            <person name="Hafez N."/>
            <person name="Hagos B."/>
            <person name="Hall J."/>
            <person name="Henson C."/>
            <person name="Hollinger A."/>
            <person name="Honan T."/>
            <person name="Huard M.D."/>
            <person name="Hughes L."/>
            <person name="Hurhula B."/>
            <person name="Husby M.E."/>
            <person name="Kamat A."/>
            <person name="Kanga B."/>
            <person name="Kashin S."/>
            <person name="Khazanovich D."/>
            <person name="Kisner P."/>
            <person name="Lance K."/>
            <person name="Lara M."/>
            <person name="Lee W."/>
            <person name="Lennon N."/>
            <person name="Letendre F."/>
            <person name="LeVine R."/>
            <person name="Lipovsky A."/>
            <person name="Liu X."/>
            <person name="Liu J."/>
            <person name="Liu S."/>
            <person name="Lokyitsang T."/>
            <person name="Lokyitsang Y."/>
            <person name="Lubonja R."/>
            <person name="Lui A."/>
            <person name="MacDonald P."/>
            <person name="Magnisalis V."/>
            <person name="Maru K."/>
            <person name="Matthews C."/>
            <person name="McCusker W."/>
            <person name="McDonough S."/>
            <person name="Mehta T."/>
            <person name="Meldrim J."/>
            <person name="Meneus L."/>
            <person name="Mihai O."/>
            <person name="Mihalev A."/>
            <person name="Mihova T."/>
            <person name="Mittelman R."/>
            <person name="Mlenga V."/>
            <person name="Montmayeur A."/>
            <person name="Mulrain L."/>
            <person name="Navidi A."/>
            <person name="Naylor J."/>
            <person name="Negash T."/>
            <person name="Nguyen T."/>
            <person name="Nguyen N."/>
            <person name="Nicol R."/>
            <person name="Norbu C."/>
            <person name="Norbu N."/>
            <person name="Novod N."/>
            <person name="O'Neill B."/>
            <person name="Osman S."/>
            <person name="Markiewicz E."/>
            <person name="Oyono O.L."/>
            <person name="Patti C."/>
            <person name="Phunkhang P."/>
            <person name="Pierre F."/>
            <person name="Priest M."/>
            <person name="Raghuraman S."/>
            <person name="Rege F."/>
            <person name="Reyes R."/>
            <person name="Rise C."/>
            <person name="Rogov P."/>
            <person name="Ross K."/>
            <person name="Ryan E."/>
            <person name="Settipalli S."/>
            <person name="Shea T."/>
            <person name="Sherpa N."/>
            <person name="Shi L."/>
            <person name="Shih D."/>
            <person name="Sparrow T."/>
            <person name="Spaulding J."/>
            <person name="Stalker J."/>
            <person name="Stange-Thomann N."/>
            <person name="Stavropoulos S."/>
            <person name="Stone C."/>
            <person name="Strader C."/>
            <person name="Tesfaye S."/>
            <person name="Thomson T."/>
            <person name="Thoulutsang Y."/>
            <person name="Thoulutsang D."/>
            <person name="Topham K."/>
            <person name="Topping I."/>
            <person name="Tsamla T."/>
            <person name="Vassiliev H."/>
            <person name="Vo A."/>
            <person name="Wangchuk T."/>
            <person name="Wangdi T."/>
            <person name="Weiand M."/>
            <person name="Wilkinson J."/>
            <person name="Wilson A."/>
            <person name="Yadav S."/>
            <person name="Young G."/>
            <person name="Yu Q."/>
            <person name="Zembek L."/>
            <person name="Zhong D."/>
            <person name="Zimmer A."/>
            <person name="Zwirko Z."/>
            <person name="Jaffe D.B."/>
            <person name="Alvarez P."/>
            <person name="Brockman W."/>
            <person name="Butler J."/>
            <person name="Chin C."/>
            <person name="Gnerre S."/>
            <person name="Grabherr M."/>
            <person name="Kleber M."/>
            <person name="Mauceli E."/>
            <person name="MacCallum I."/>
        </authorList>
    </citation>
    <scope>NUCLEOTIDE SEQUENCE [LARGE SCALE GENOMIC DNA]</scope>
    <source>
        <strain evidence="3">Tai18E2 / Tucson 14021-0261.01</strain>
    </source>
</reference>
<feature type="compositionally biased region" description="Basic residues" evidence="1">
    <location>
        <begin position="305"/>
        <end position="320"/>
    </location>
</feature>
<dbReference type="EMBL" id="CM000157">
    <property type="protein sequence ID" value="EDW89806.1"/>
    <property type="molecule type" value="Genomic_DNA"/>
</dbReference>